<evidence type="ECO:0000259" key="5">
    <source>
        <dbReference type="PROSITE" id="PS50800"/>
    </source>
</evidence>
<dbReference type="SMART" id="SM00513">
    <property type="entry name" value="SAP"/>
    <property type="match status" value="2"/>
</dbReference>
<feature type="compositionally biased region" description="Basic and acidic residues" evidence="3">
    <location>
        <begin position="345"/>
        <end position="373"/>
    </location>
</feature>
<dbReference type="Gene3D" id="2.40.50.140">
    <property type="entry name" value="Nucleic acid-binding proteins"/>
    <property type="match status" value="1"/>
</dbReference>
<feature type="domain" description="SAP" evidence="5">
    <location>
        <begin position="457"/>
        <end position="491"/>
    </location>
</feature>
<feature type="compositionally biased region" description="Low complexity" evidence="3">
    <location>
        <begin position="26"/>
        <end position="38"/>
    </location>
</feature>
<evidence type="ECO:0000259" key="4">
    <source>
        <dbReference type="PROSITE" id="PS50126"/>
    </source>
</evidence>
<feature type="compositionally biased region" description="Basic and acidic residues" evidence="3">
    <location>
        <begin position="386"/>
        <end position="397"/>
    </location>
</feature>
<evidence type="ECO:0000256" key="2">
    <source>
        <dbReference type="ARBA" id="ARBA00046328"/>
    </source>
</evidence>
<comment type="similarity">
    <text evidence="2">Belongs to the SAP domain-containing ribonucleoprotein family.</text>
</comment>
<reference evidence="6 7" key="1">
    <citation type="submission" date="2024-02" db="EMBL/GenBank/DDBJ databases">
        <authorList>
            <person name="Chen Y."/>
            <person name="Shah S."/>
            <person name="Dougan E. K."/>
            <person name="Thang M."/>
            <person name="Chan C."/>
        </authorList>
    </citation>
    <scope>NUCLEOTIDE SEQUENCE [LARGE SCALE GENOMIC DNA]</scope>
</reference>
<feature type="compositionally biased region" description="Basic and acidic residues" evidence="3">
    <location>
        <begin position="52"/>
        <end position="68"/>
    </location>
</feature>
<dbReference type="PANTHER" id="PTHR46551">
    <property type="entry name" value="SAP DOMAIN-CONTAINING RIBONUCLEOPROTEIN"/>
    <property type="match status" value="1"/>
</dbReference>
<feature type="compositionally biased region" description="Low complexity" evidence="3">
    <location>
        <begin position="309"/>
        <end position="330"/>
    </location>
</feature>
<dbReference type="Gene3D" id="1.10.720.30">
    <property type="entry name" value="SAP domain"/>
    <property type="match status" value="2"/>
</dbReference>
<dbReference type="Pfam" id="PF02190">
    <property type="entry name" value="LON_substr_bdg"/>
    <property type="match status" value="1"/>
</dbReference>
<dbReference type="EMBL" id="CAXAMN010022995">
    <property type="protein sequence ID" value="CAK9074324.1"/>
    <property type="molecule type" value="Genomic_DNA"/>
</dbReference>
<feature type="domain" description="SAP" evidence="5">
    <location>
        <begin position="403"/>
        <end position="437"/>
    </location>
</feature>
<feature type="region of interest" description="Disordered" evidence="3">
    <location>
        <begin position="129"/>
        <end position="151"/>
    </location>
</feature>
<dbReference type="SUPFAM" id="SSF68906">
    <property type="entry name" value="SAP domain"/>
    <property type="match status" value="2"/>
</dbReference>
<dbReference type="InterPro" id="IPR052240">
    <property type="entry name" value="SAP_domain_ribonucleoprotein"/>
</dbReference>
<dbReference type="PROSITE" id="PS50800">
    <property type="entry name" value="SAP"/>
    <property type="match status" value="2"/>
</dbReference>
<accession>A0ABP0PEQ8</accession>
<dbReference type="InterPro" id="IPR012340">
    <property type="entry name" value="NA-bd_OB-fold"/>
</dbReference>
<dbReference type="Pfam" id="PF02037">
    <property type="entry name" value="SAP"/>
    <property type="match status" value="2"/>
</dbReference>
<evidence type="ECO:0000256" key="3">
    <source>
        <dbReference type="SAM" id="MobiDB-lite"/>
    </source>
</evidence>
<name>A0ABP0PEQ8_9DINO</name>
<comment type="caution">
    <text evidence="6">The sequence shown here is derived from an EMBL/GenBank/DDBJ whole genome shotgun (WGS) entry which is preliminary data.</text>
</comment>
<dbReference type="Pfam" id="PF00575">
    <property type="entry name" value="S1"/>
    <property type="match status" value="1"/>
</dbReference>
<dbReference type="PANTHER" id="PTHR46551:SF1">
    <property type="entry name" value="SAP DOMAIN-CONTAINING RIBONUCLEOPROTEIN"/>
    <property type="match status" value="1"/>
</dbReference>
<dbReference type="InterPro" id="IPR003034">
    <property type="entry name" value="SAP_dom"/>
</dbReference>
<proteinExistence type="inferred from homology"/>
<dbReference type="SUPFAM" id="SSF50249">
    <property type="entry name" value="Nucleic acid-binding proteins"/>
    <property type="match status" value="1"/>
</dbReference>
<feature type="region of interest" description="Disordered" evidence="3">
    <location>
        <begin position="13"/>
        <end position="72"/>
    </location>
</feature>
<protein>
    <recommendedName>
        <fullName evidence="8">SAP domain-containing protein</fullName>
    </recommendedName>
</protein>
<dbReference type="Proteomes" id="UP001642484">
    <property type="component" value="Unassembled WGS sequence"/>
</dbReference>
<dbReference type="SMART" id="SM00316">
    <property type="entry name" value="S1"/>
    <property type="match status" value="1"/>
</dbReference>
<dbReference type="InterPro" id="IPR003111">
    <property type="entry name" value="Lon_prtase_N"/>
</dbReference>
<evidence type="ECO:0000256" key="1">
    <source>
        <dbReference type="ARBA" id="ARBA00022553"/>
    </source>
</evidence>
<evidence type="ECO:0000313" key="7">
    <source>
        <dbReference type="Proteomes" id="UP001642484"/>
    </source>
</evidence>
<organism evidence="6 7">
    <name type="scientific">Durusdinium trenchii</name>
    <dbReference type="NCBI Taxonomy" id="1381693"/>
    <lineage>
        <taxon>Eukaryota</taxon>
        <taxon>Sar</taxon>
        <taxon>Alveolata</taxon>
        <taxon>Dinophyceae</taxon>
        <taxon>Suessiales</taxon>
        <taxon>Symbiodiniaceae</taxon>
        <taxon>Durusdinium</taxon>
    </lineage>
</organism>
<keyword evidence="7" id="KW-1185">Reference proteome</keyword>
<keyword evidence="1" id="KW-0597">Phosphoprotein</keyword>
<dbReference type="InterPro" id="IPR003029">
    <property type="entry name" value="S1_domain"/>
</dbReference>
<dbReference type="InterPro" id="IPR036361">
    <property type="entry name" value="SAP_dom_sf"/>
</dbReference>
<evidence type="ECO:0000313" key="6">
    <source>
        <dbReference type="EMBL" id="CAK9074324.1"/>
    </source>
</evidence>
<sequence length="703" mass="76402">MWRAHLKPGFRRLTSQFSVGPRSPEARGSARAFAGRASRTGREAAKPPVEAQAKEPTEVKEPPKEEPKAQVTDLPDGLIVLPLLRKPAFPSFKQILQVSEPEVIDLLKTYRSKNQFEYIGGFLMKDAAGQDPPRAFGSSEPSGLRRDAGKAESVNQLEEVGTLLQVLEIISFSNNAGGQITVGALRLRRGTGHHAITQPLSCRVVGWTDPPELGSWEPGIYSLSVLCFLGASSGLSQQLAGTLHWRPFASSEPFQRSIRAATPLRAKKKAVDPERAAKRKAAMEARQVALKKAEAEKRNLEGLPPAPAAQPVATARQSAASAAKRAAPVARPAPAPRAQPGRRKRDPEREAKRLEAAKARQEAIRRAAEERQKLQVNGHKPAAVVTKRDSKRTREAAPADLDFGSMTVVELKEELRKRGLKVSGKKQELIERLQAQNGAVQDSGAPSAGEQGAAADYTKMKVAELREELKKLQQPTTGRKDELIQRLQAATSAERAQPQPQRPAVGQKLRGTVTGLRNFGAFVDIGLGRPALVRTSRLAERHVRAASEVVQEGEDVDVWVYRITADGLLGLSMIEYPTSRLQDPVSAFEGISSRKWFKGKVRYQGDRELFVDVTAPGGAVVQGKLAKAALPLKKVSDGQELDVRVVEVIGNTGTLRSTPYVPLPVVRYRALEPIQAIENVEEAKSALAPLATAACLTTMIKDI</sequence>
<dbReference type="PROSITE" id="PS50126">
    <property type="entry name" value="S1"/>
    <property type="match status" value="1"/>
</dbReference>
<feature type="region of interest" description="Disordered" evidence="3">
    <location>
        <begin position="298"/>
        <end position="398"/>
    </location>
</feature>
<gene>
    <name evidence="6" type="ORF">CCMP2556_LOCUS36620</name>
</gene>
<feature type="domain" description="S1 motif" evidence="4">
    <location>
        <begin position="506"/>
        <end position="574"/>
    </location>
</feature>
<evidence type="ECO:0008006" key="8">
    <source>
        <dbReference type="Google" id="ProtNLM"/>
    </source>
</evidence>